<proteinExistence type="inferred from homology"/>
<dbReference type="Gene3D" id="3.40.718.10">
    <property type="entry name" value="Isopropylmalate Dehydrogenase"/>
    <property type="match status" value="1"/>
</dbReference>
<dbReference type="HAMAP" id="MF_00019">
    <property type="entry name" value="PlsX"/>
    <property type="match status" value="1"/>
</dbReference>
<keyword evidence="6 10" id="KW-0594">Phospholipid biosynthesis</keyword>
<dbReference type="PANTHER" id="PTHR30100">
    <property type="entry name" value="FATTY ACID/PHOSPHOLIPID SYNTHESIS PROTEIN PLSX"/>
    <property type="match status" value="1"/>
</dbReference>
<evidence type="ECO:0000256" key="10">
    <source>
        <dbReference type="HAMAP-Rule" id="MF_00019"/>
    </source>
</evidence>
<dbReference type="AlphaFoldDB" id="A0A7X9FPJ8"/>
<dbReference type="GO" id="GO:0008654">
    <property type="term" value="P:phospholipid biosynthetic process"/>
    <property type="evidence" value="ECO:0007669"/>
    <property type="project" value="UniProtKB-KW"/>
</dbReference>
<evidence type="ECO:0000256" key="3">
    <source>
        <dbReference type="ARBA" id="ARBA00022516"/>
    </source>
</evidence>
<evidence type="ECO:0000256" key="1">
    <source>
        <dbReference type="ARBA" id="ARBA00001232"/>
    </source>
</evidence>
<dbReference type="Pfam" id="PF02504">
    <property type="entry name" value="FA_synthesis"/>
    <property type="match status" value="1"/>
</dbReference>
<evidence type="ECO:0000313" key="11">
    <source>
        <dbReference type="EMBL" id="NMC61533.1"/>
    </source>
</evidence>
<comment type="pathway">
    <text evidence="10">Lipid metabolism; phospholipid metabolism.</text>
</comment>
<comment type="subcellular location">
    <subcellularLocation>
        <location evidence="10">Cytoplasm</location>
    </subcellularLocation>
    <text evidence="10">Associated with the membrane possibly through PlsY.</text>
</comment>
<dbReference type="GO" id="GO:0005737">
    <property type="term" value="C:cytoplasm"/>
    <property type="evidence" value="ECO:0007669"/>
    <property type="project" value="UniProtKB-SubCell"/>
</dbReference>
<comment type="subunit">
    <text evidence="9 10">Homodimer. Probably interacts with PlsY.</text>
</comment>
<gene>
    <name evidence="10 11" type="primary">plsX</name>
    <name evidence="11" type="ORF">GYA55_00040</name>
</gene>
<dbReference type="GO" id="GO:0006633">
    <property type="term" value="P:fatty acid biosynthetic process"/>
    <property type="evidence" value="ECO:0007669"/>
    <property type="project" value="UniProtKB-UniRule"/>
</dbReference>
<comment type="caution">
    <text evidence="11">The sequence shown here is derived from an EMBL/GenBank/DDBJ whole genome shotgun (WGS) entry which is preliminary data.</text>
</comment>
<dbReference type="UniPathway" id="UPA00085"/>
<keyword evidence="5 10" id="KW-0443">Lipid metabolism</keyword>
<comment type="function">
    <text evidence="10">Catalyzes the reversible formation of acyl-phosphate (acyl-PO(4)) from acyl-[acyl-carrier-protein] (acyl-ACP). This enzyme utilizes acyl-ACP as fatty acyl donor, but not acyl-CoA.</text>
</comment>
<name>A0A7X9FPJ8_9DELT</name>
<comment type="similarity">
    <text evidence="10">Belongs to the PlsX family.</text>
</comment>
<dbReference type="PIRSF" id="PIRSF002465">
    <property type="entry name" value="Phsphlp_syn_PlsX"/>
    <property type="match status" value="1"/>
</dbReference>
<accession>A0A7X9FPJ8</accession>
<dbReference type="InterPro" id="IPR003664">
    <property type="entry name" value="FA_synthesis"/>
</dbReference>
<keyword evidence="11" id="KW-0012">Acyltransferase</keyword>
<evidence type="ECO:0000256" key="2">
    <source>
        <dbReference type="ARBA" id="ARBA00022490"/>
    </source>
</evidence>
<evidence type="ECO:0000256" key="8">
    <source>
        <dbReference type="ARBA" id="ARBA00024069"/>
    </source>
</evidence>
<comment type="catalytic activity">
    <reaction evidence="1 10">
        <text>a fatty acyl-[ACP] + phosphate = an acyl phosphate + holo-[ACP]</text>
        <dbReference type="Rhea" id="RHEA:42292"/>
        <dbReference type="Rhea" id="RHEA-COMP:9685"/>
        <dbReference type="Rhea" id="RHEA-COMP:14125"/>
        <dbReference type="ChEBI" id="CHEBI:43474"/>
        <dbReference type="ChEBI" id="CHEBI:59918"/>
        <dbReference type="ChEBI" id="CHEBI:64479"/>
        <dbReference type="ChEBI" id="CHEBI:138651"/>
        <dbReference type="EC" id="2.3.1.274"/>
    </reaction>
</comment>
<evidence type="ECO:0000256" key="5">
    <source>
        <dbReference type="ARBA" id="ARBA00023098"/>
    </source>
</evidence>
<organism evidence="11 12">
    <name type="scientific">SAR324 cluster bacterium</name>
    <dbReference type="NCBI Taxonomy" id="2024889"/>
    <lineage>
        <taxon>Bacteria</taxon>
        <taxon>Deltaproteobacteria</taxon>
        <taxon>SAR324 cluster</taxon>
    </lineage>
</organism>
<keyword evidence="4 10" id="KW-0808">Transferase</keyword>
<keyword evidence="3 10" id="KW-0444">Lipid biosynthesis</keyword>
<evidence type="ECO:0000256" key="9">
    <source>
        <dbReference type="ARBA" id="ARBA00046608"/>
    </source>
</evidence>
<dbReference type="NCBIfam" id="TIGR00182">
    <property type="entry name" value="plsX"/>
    <property type="match status" value="1"/>
</dbReference>
<evidence type="ECO:0000256" key="7">
    <source>
        <dbReference type="ARBA" id="ARBA00023264"/>
    </source>
</evidence>
<dbReference type="PANTHER" id="PTHR30100:SF1">
    <property type="entry name" value="PHOSPHATE ACYLTRANSFERASE"/>
    <property type="match status" value="1"/>
</dbReference>
<dbReference type="InterPro" id="IPR012281">
    <property type="entry name" value="Phospholipid_synth_PlsX-like"/>
</dbReference>
<evidence type="ECO:0000256" key="4">
    <source>
        <dbReference type="ARBA" id="ARBA00022679"/>
    </source>
</evidence>
<protein>
    <recommendedName>
        <fullName evidence="8 10">Phosphate acyltransferase</fullName>
        <ecNumber evidence="8 10">2.3.1.274</ecNumber>
    </recommendedName>
    <alternativeName>
        <fullName evidence="10">Acyl-ACP phosphotransacylase</fullName>
    </alternativeName>
    <alternativeName>
        <fullName evidence="10">Acyl-[acyl-carrier-protein]--phosphate acyltransferase</fullName>
    </alternativeName>
    <alternativeName>
        <fullName evidence="10">Phosphate-acyl-ACP acyltransferase</fullName>
    </alternativeName>
</protein>
<keyword evidence="2 10" id="KW-0963">Cytoplasm</keyword>
<reference evidence="11 12" key="1">
    <citation type="journal article" date="2020" name="Biotechnol. Biofuels">
        <title>New insights from the biogas microbiome by comprehensive genome-resolved metagenomics of nearly 1600 species originating from multiple anaerobic digesters.</title>
        <authorList>
            <person name="Campanaro S."/>
            <person name="Treu L."/>
            <person name="Rodriguez-R L.M."/>
            <person name="Kovalovszki A."/>
            <person name="Ziels R.M."/>
            <person name="Maus I."/>
            <person name="Zhu X."/>
            <person name="Kougias P.G."/>
            <person name="Basile A."/>
            <person name="Luo G."/>
            <person name="Schluter A."/>
            <person name="Konstantinidis K.T."/>
            <person name="Angelidaki I."/>
        </authorList>
    </citation>
    <scope>NUCLEOTIDE SEQUENCE [LARGE SCALE GENOMIC DNA]</scope>
    <source>
        <strain evidence="11">AS27yjCOA_65</strain>
    </source>
</reference>
<dbReference type="GO" id="GO:0043811">
    <property type="term" value="F:phosphate:acyl-[acyl carrier protein] acyltransferase activity"/>
    <property type="evidence" value="ECO:0007669"/>
    <property type="project" value="UniProtKB-UniRule"/>
</dbReference>
<sequence>MTQASLPVAVDVMGAERGSSVAVEGAIQAYRELGISSILVGKEDEIRASLDSLGAHNEEGLSIQHASEIITMDDTPSIAVRSKKDSSVRVAFEIVKEGRASSVVSPGNTGAVMAAGVFISGVMPGIARPAIATLIPKVGDSPPTVLLDSGANLDCDAHQLVQFALMGKCYATLALDLRNPRIGILSNGTEASKGNDITRAAAATLSHMRNVNFAGYVEGRDIGRNGVDVVVCDGFIGNIVLKTMEGTAYLVLDSFKHTVESDWIAKFGLWLAKPALKSLFRDRLDPSSLGGAPFLGLNNIVIICHGSSDSRAIRNAIKVADAFVRGNLIGELDASLSSIDDVWPDSFEGSIWAKVGKRLEKRKPKKNPV</sequence>
<dbReference type="Proteomes" id="UP000524246">
    <property type="component" value="Unassembled WGS sequence"/>
</dbReference>
<dbReference type="EMBL" id="JAAZON010000002">
    <property type="protein sequence ID" value="NMC61533.1"/>
    <property type="molecule type" value="Genomic_DNA"/>
</dbReference>
<keyword evidence="7 10" id="KW-1208">Phospholipid metabolism</keyword>
<evidence type="ECO:0000256" key="6">
    <source>
        <dbReference type="ARBA" id="ARBA00023209"/>
    </source>
</evidence>
<evidence type="ECO:0000313" key="12">
    <source>
        <dbReference type="Proteomes" id="UP000524246"/>
    </source>
</evidence>
<dbReference type="SUPFAM" id="SSF53659">
    <property type="entry name" value="Isocitrate/Isopropylmalate dehydrogenase-like"/>
    <property type="match status" value="1"/>
</dbReference>
<dbReference type="EC" id="2.3.1.274" evidence="8 10"/>